<evidence type="ECO:0000313" key="3">
    <source>
        <dbReference type="EMBL" id="TFK32225.1"/>
    </source>
</evidence>
<feature type="chain" id="PRO_5022955845" evidence="2">
    <location>
        <begin position="22"/>
        <end position="300"/>
    </location>
</feature>
<gene>
    <name evidence="3" type="ORF">BDQ12DRAFT_692784</name>
</gene>
<sequence>MKSAIITSTIVVASCALLTAAAPAGHPDSNLVARGSKVSKVAKPLEKWALNPQSMTDRDQRKKNREDAVKIATGSGSGSATRQRHPELQKAMNAIKATNAFAEAGKKKKRAVYDEEFEARDFEDFESELVARASKAAGIGKAIGKAAEKFILNPQSMADRDQRKKNRDNAITLATGGNTGGGARTRHPEIQKAMDAAKFKGLPGKKKRAFDDMTDRDQRKKNRDNAITLATGGNTGGGARTRHPEIQKAMDAAKFKGTKKRALEEEVEAREFDEEFEARDFDDFEGDIFAREFYGLDELD</sequence>
<feature type="compositionally biased region" description="Basic and acidic residues" evidence="1">
    <location>
        <begin position="56"/>
        <end position="69"/>
    </location>
</feature>
<keyword evidence="4" id="KW-1185">Reference proteome</keyword>
<proteinExistence type="predicted"/>
<keyword evidence="2" id="KW-0732">Signal</keyword>
<feature type="region of interest" description="Disordered" evidence="1">
    <location>
        <begin position="45"/>
        <end position="84"/>
    </location>
</feature>
<reference evidence="3 4" key="1">
    <citation type="journal article" date="2019" name="Nat. Ecol. Evol.">
        <title>Megaphylogeny resolves global patterns of mushroom evolution.</title>
        <authorList>
            <person name="Varga T."/>
            <person name="Krizsan K."/>
            <person name="Foldi C."/>
            <person name="Dima B."/>
            <person name="Sanchez-Garcia M."/>
            <person name="Sanchez-Ramirez S."/>
            <person name="Szollosi G.J."/>
            <person name="Szarkandi J.G."/>
            <person name="Papp V."/>
            <person name="Albert L."/>
            <person name="Andreopoulos W."/>
            <person name="Angelini C."/>
            <person name="Antonin V."/>
            <person name="Barry K.W."/>
            <person name="Bougher N.L."/>
            <person name="Buchanan P."/>
            <person name="Buyck B."/>
            <person name="Bense V."/>
            <person name="Catcheside P."/>
            <person name="Chovatia M."/>
            <person name="Cooper J."/>
            <person name="Damon W."/>
            <person name="Desjardin D."/>
            <person name="Finy P."/>
            <person name="Geml J."/>
            <person name="Haridas S."/>
            <person name="Hughes K."/>
            <person name="Justo A."/>
            <person name="Karasinski D."/>
            <person name="Kautmanova I."/>
            <person name="Kiss B."/>
            <person name="Kocsube S."/>
            <person name="Kotiranta H."/>
            <person name="LaButti K.M."/>
            <person name="Lechner B.E."/>
            <person name="Liimatainen K."/>
            <person name="Lipzen A."/>
            <person name="Lukacs Z."/>
            <person name="Mihaltcheva S."/>
            <person name="Morgado L.N."/>
            <person name="Niskanen T."/>
            <person name="Noordeloos M.E."/>
            <person name="Ohm R.A."/>
            <person name="Ortiz-Santana B."/>
            <person name="Ovrebo C."/>
            <person name="Racz N."/>
            <person name="Riley R."/>
            <person name="Savchenko A."/>
            <person name="Shiryaev A."/>
            <person name="Soop K."/>
            <person name="Spirin V."/>
            <person name="Szebenyi C."/>
            <person name="Tomsovsky M."/>
            <person name="Tulloss R.E."/>
            <person name="Uehling J."/>
            <person name="Grigoriev I.V."/>
            <person name="Vagvolgyi C."/>
            <person name="Papp T."/>
            <person name="Martin F.M."/>
            <person name="Miettinen O."/>
            <person name="Hibbett D.S."/>
            <person name="Nagy L.G."/>
        </authorList>
    </citation>
    <scope>NUCLEOTIDE SEQUENCE [LARGE SCALE GENOMIC DNA]</scope>
    <source>
        <strain evidence="3 4">CBS 166.37</strain>
    </source>
</reference>
<dbReference type="EMBL" id="ML213681">
    <property type="protein sequence ID" value="TFK32225.1"/>
    <property type="molecule type" value="Genomic_DNA"/>
</dbReference>
<evidence type="ECO:0000256" key="2">
    <source>
        <dbReference type="SAM" id="SignalP"/>
    </source>
</evidence>
<protein>
    <submittedName>
        <fullName evidence="3">Uncharacterized protein</fullName>
    </submittedName>
</protein>
<dbReference type="Proteomes" id="UP000308652">
    <property type="component" value="Unassembled WGS sequence"/>
</dbReference>
<dbReference type="AlphaFoldDB" id="A0A5C3LHV6"/>
<dbReference type="PROSITE" id="PS51257">
    <property type="entry name" value="PROKAR_LIPOPROTEIN"/>
    <property type="match status" value="1"/>
</dbReference>
<evidence type="ECO:0000256" key="1">
    <source>
        <dbReference type="SAM" id="MobiDB-lite"/>
    </source>
</evidence>
<organism evidence="3 4">
    <name type="scientific">Crucibulum laeve</name>
    <dbReference type="NCBI Taxonomy" id="68775"/>
    <lineage>
        <taxon>Eukaryota</taxon>
        <taxon>Fungi</taxon>
        <taxon>Dikarya</taxon>
        <taxon>Basidiomycota</taxon>
        <taxon>Agaricomycotina</taxon>
        <taxon>Agaricomycetes</taxon>
        <taxon>Agaricomycetidae</taxon>
        <taxon>Agaricales</taxon>
        <taxon>Agaricineae</taxon>
        <taxon>Nidulariaceae</taxon>
        <taxon>Crucibulum</taxon>
    </lineage>
</organism>
<feature type="signal peptide" evidence="2">
    <location>
        <begin position="1"/>
        <end position="21"/>
    </location>
</feature>
<accession>A0A5C3LHV6</accession>
<evidence type="ECO:0000313" key="4">
    <source>
        <dbReference type="Proteomes" id="UP000308652"/>
    </source>
</evidence>
<name>A0A5C3LHV6_9AGAR</name>